<protein>
    <submittedName>
        <fullName evidence="2">Glycerophosphoryl diester phosphodiesterase</fullName>
    </submittedName>
</protein>
<dbReference type="GO" id="GO:0006629">
    <property type="term" value="P:lipid metabolic process"/>
    <property type="evidence" value="ECO:0007669"/>
    <property type="project" value="InterPro"/>
</dbReference>
<dbReference type="PANTHER" id="PTHR43805">
    <property type="entry name" value="GLYCEROPHOSPHORYL DIESTER PHOSPHODIESTERASE"/>
    <property type="match status" value="1"/>
</dbReference>
<dbReference type="OrthoDB" id="384721at2"/>
<dbReference type="Gene3D" id="3.20.20.190">
    <property type="entry name" value="Phosphatidylinositol (PI) phosphodiesterase"/>
    <property type="match status" value="1"/>
</dbReference>
<dbReference type="RefSeq" id="WP_089758843.1">
    <property type="nucleotide sequence ID" value="NZ_FNGO01000005.1"/>
</dbReference>
<accession>A0A1G9KPA9</accession>
<evidence type="ECO:0000313" key="3">
    <source>
        <dbReference type="Proteomes" id="UP000199476"/>
    </source>
</evidence>
<dbReference type="AlphaFoldDB" id="A0A1G9KPA9"/>
<name>A0A1G9KPA9_9FIRM</name>
<dbReference type="Pfam" id="PF03009">
    <property type="entry name" value="GDPD"/>
    <property type="match status" value="1"/>
</dbReference>
<evidence type="ECO:0000313" key="2">
    <source>
        <dbReference type="EMBL" id="SDL51215.1"/>
    </source>
</evidence>
<evidence type="ECO:0000259" key="1">
    <source>
        <dbReference type="PROSITE" id="PS51704"/>
    </source>
</evidence>
<dbReference type="EMBL" id="FNGO01000005">
    <property type="protein sequence ID" value="SDL51215.1"/>
    <property type="molecule type" value="Genomic_DNA"/>
</dbReference>
<dbReference type="GO" id="GO:0008081">
    <property type="term" value="F:phosphoric diester hydrolase activity"/>
    <property type="evidence" value="ECO:0007669"/>
    <property type="project" value="InterPro"/>
</dbReference>
<reference evidence="2 3" key="1">
    <citation type="submission" date="2016-10" db="EMBL/GenBank/DDBJ databases">
        <authorList>
            <person name="de Groot N.N."/>
        </authorList>
    </citation>
    <scope>NUCLEOTIDE SEQUENCE [LARGE SCALE GENOMIC DNA]</scope>
    <source>
        <strain evidence="2 3">SLAS-1</strain>
    </source>
</reference>
<sequence length="311" mass="35039">MAVLIYFFTALAAVYLCLLAVSEYRIVGSIFGEGTGKTKTNNSEADSGAENSLITQNEENPLVIAHRGGAGLKPENTMTAFQNAARLGVDIIELDVRLSADEELVVHHDARIDRTSDGSGRIEDMKLDDLREFDFSYDFERETPQQIPLLSDVLEEFPDTILIVEIKDKEETGKRAAEVLADLVNSSEAGERVIAGSFQDEVLTHYHRVLSDRVHRSAARVEFAVFFILTLLKLEGLFWRDFSAVQIPTNFKGIDLRRKTFIERANRYGAAVHYWTVNDPGEMMHLKKLKADGIITDRPDILLDIYEKEID</sequence>
<dbReference type="STRING" id="321763.SAMN04488692_10563"/>
<keyword evidence="3" id="KW-1185">Reference proteome</keyword>
<proteinExistence type="predicted"/>
<dbReference type="PROSITE" id="PS51704">
    <property type="entry name" value="GP_PDE"/>
    <property type="match status" value="1"/>
</dbReference>
<dbReference type="InterPro" id="IPR030395">
    <property type="entry name" value="GP_PDE_dom"/>
</dbReference>
<organism evidence="2 3">
    <name type="scientific">Halarsenatibacter silvermanii</name>
    <dbReference type="NCBI Taxonomy" id="321763"/>
    <lineage>
        <taxon>Bacteria</taxon>
        <taxon>Bacillati</taxon>
        <taxon>Bacillota</taxon>
        <taxon>Clostridia</taxon>
        <taxon>Halanaerobiales</taxon>
        <taxon>Halarsenatibacteraceae</taxon>
        <taxon>Halarsenatibacter</taxon>
    </lineage>
</organism>
<dbReference type="SUPFAM" id="SSF51695">
    <property type="entry name" value="PLC-like phosphodiesterases"/>
    <property type="match status" value="1"/>
</dbReference>
<feature type="domain" description="GP-PDE" evidence="1">
    <location>
        <begin position="61"/>
        <end position="306"/>
    </location>
</feature>
<dbReference type="PANTHER" id="PTHR43805:SF1">
    <property type="entry name" value="GP-PDE DOMAIN-CONTAINING PROTEIN"/>
    <property type="match status" value="1"/>
</dbReference>
<dbReference type="Proteomes" id="UP000199476">
    <property type="component" value="Unassembled WGS sequence"/>
</dbReference>
<dbReference type="InterPro" id="IPR017946">
    <property type="entry name" value="PLC-like_Pdiesterase_TIM-brl"/>
</dbReference>
<gene>
    <name evidence="2" type="ORF">SAMN04488692_10563</name>
</gene>
<dbReference type="CDD" id="cd08561">
    <property type="entry name" value="GDPD_cytoplasmic_ScUgpQ2_like"/>
    <property type="match status" value="1"/>
</dbReference>